<dbReference type="RefSeq" id="WP_091975084.1">
    <property type="nucleotide sequence ID" value="NZ_CAUWDX010000001.1"/>
</dbReference>
<accession>A0A1H8H9P7</accession>
<dbReference type="EMBL" id="FODF01000005">
    <property type="protein sequence ID" value="SEN52744.1"/>
    <property type="molecule type" value="Genomic_DNA"/>
</dbReference>
<dbReference type="Proteomes" id="UP000199512">
    <property type="component" value="Unassembled WGS sequence"/>
</dbReference>
<feature type="transmembrane region" description="Helical" evidence="1">
    <location>
        <begin position="215"/>
        <end position="235"/>
    </location>
</feature>
<gene>
    <name evidence="2" type="ORF">SAMN05216454_10558</name>
</gene>
<feature type="transmembrane region" description="Helical" evidence="1">
    <location>
        <begin position="152"/>
        <end position="171"/>
    </location>
</feature>
<dbReference type="STRING" id="215200.SAMN05216454_10558"/>
<evidence type="ECO:0000313" key="2">
    <source>
        <dbReference type="EMBL" id="SEN52744.1"/>
    </source>
</evidence>
<protein>
    <recommendedName>
        <fullName evidence="4">Major Facilitator Superfamily protein</fullName>
    </recommendedName>
</protein>
<feature type="transmembrane region" description="Helical" evidence="1">
    <location>
        <begin position="247"/>
        <end position="267"/>
    </location>
</feature>
<dbReference type="OrthoDB" id="2207521at2"/>
<evidence type="ECO:0000256" key="1">
    <source>
        <dbReference type="SAM" id="Phobius"/>
    </source>
</evidence>
<feature type="transmembrane region" description="Helical" evidence="1">
    <location>
        <begin position="365"/>
        <end position="384"/>
    </location>
</feature>
<feature type="transmembrane region" description="Helical" evidence="1">
    <location>
        <begin position="273"/>
        <end position="291"/>
    </location>
</feature>
<keyword evidence="1" id="KW-1133">Transmembrane helix</keyword>
<feature type="transmembrane region" description="Helical" evidence="1">
    <location>
        <begin position="411"/>
        <end position="432"/>
    </location>
</feature>
<name>A0A1H8H9P7_9FIRM</name>
<sequence length="451" mass="52378">MNFFIFMAEAFSEGAVIMPNIVFASLFFNHFGEYEYILPFVLLYAFEKAGTFAIQGFGKICNPYKILKIAISIAVLGSFLSFFSSIDPIFYSISASLIGVGLSVYIPFYKTVKDSLKRENKWKYKKSSLKGYIFLALFMIFSIIFKKININFVFLIFAISISFSACFIFNLDISNSFKSNKMFIPHGLAFRYFLPSIFIFILTFFTVALKQTSNLSYIAYMLIAFCLLILTDLFYKKKKYKIQSIQSIWYGASRNFFTIYSLIYFSAIGKYKYVSLSYFMIALSLIISNLLKTFLIKKLPNRNIEILCIIATMLSLTIVLIPNCYLLGVLFSCTFISIGNNLALDSYLNDDDFNIYERRLVKSRFYSLGAVLQQFFLMIILVILSKDFYSDSRFLISSYIFSSGNFSLEHVFFITRLICVIAIWFFAFYLLIKMFTIKKLKYFKNKLLKKK</sequence>
<organism evidence="2 3">
    <name type="scientific">Peptostreptococcus russellii</name>
    <dbReference type="NCBI Taxonomy" id="215200"/>
    <lineage>
        <taxon>Bacteria</taxon>
        <taxon>Bacillati</taxon>
        <taxon>Bacillota</taxon>
        <taxon>Clostridia</taxon>
        <taxon>Peptostreptococcales</taxon>
        <taxon>Peptostreptococcaceae</taxon>
        <taxon>Peptostreptococcus</taxon>
    </lineage>
</organism>
<reference evidence="2 3" key="1">
    <citation type="submission" date="2016-10" db="EMBL/GenBank/DDBJ databases">
        <authorList>
            <person name="de Groot N.N."/>
        </authorList>
    </citation>
    <scope>NUCLEOTIDE SEQUENCE [LARGE SCALE GENOMIC DNA]</scope>
    <source>
        <strain evidence="2 3">Calf135</strain>
    </source>
</reference>
<feature type="transmembrane region" description="Helical" evidence="1">
    <location>
        <begin position="89"/>
        <end position="108"/>
    </location>
</feature>
<evidence type="ECO:0000313" key="3">
    <source>
        <dbReference type="Proteomes" id="UP000199512"/>
    </source>
</evidence>
<proteinExistence type="predicted"/>
<dbReference type="AlphaFoldDB" id="A0A1H8H9P7"/>
<feature type="transmembrane region" description="Helical" evidence="1">
    <location>
        <begin position="327"/>
        <end position="344"/>
    </location>
</feature>
<keyword evidence="1" id="KW-0472">Membrane</keyword>
<evidence type="ECO:0008006" key="4">
    <source>
        <dbReference type="Google" id="ProtNLM"/>
    </source>
</evidence>
<feature type="transmembrane region" description="Helical" evidence="1">
    <location>
        <begin position="36"/>
        <end position="54"/>
    </location>
</feature>
<feature type="transmembrane region" description="Helical" evidence="1">
    <location>
        <begin position="129"/>
        <end position="146"/>
    </location>
</feature>
<feature type="transmembrane region" description="Helical" evidence="1">
    <location>
        <begin position="192"/>
        <end position="209"/>
    </location>
</feature>
<feature type="transmembrane region" description="Helical" evidence="1">
    <location>
        <begin position="303"/>
        <end position="321"/>
    </location>
</feature>
<keyword evidence="3" id="KW-1185">Reference proteome</keyword>
<keyword evidence="1" id="KW-0812">Transmembrane</keyword>